<evidence type="ECO:0000313" key="3">
    <source>
        <dbReference type="Proteomes" id="UP000243579"/>
    </source>
</evidence>
<dbReference type="SUPFAM" id="SSF81383">
    <property type="entry name" value="F-box domain"/>
    <property type="match status" value="1"/>
</dbReference>
<protein>
    <submittedName>
        <fullName evidence="2">F-box protein</fullName>
    </submittedName>
</protein>
<dbReference type="AlphaFoldDB" id="A0A1V9Z0X2"/>
<dbReference type="PROSITE" id="PS50181">
    <property type="entry name" value="FBOX"/>
    <property type="match status" value="1"/>
</dbReference>
<organism evidence="2 3">
    <name type="scientific">Achlya hypogyna</name>
    <name type="common">Oomycete</name>
    <name type="synonym">Protoachlya hypogyna</name>
    <dbReference type="NCBI Taxonomy" id="1202772"/>
    <lineage>
        <taxon>Eukaryota</taxon>
        <taxon>Sar</taxon>
        <taxon>Stramenopiles</taxon>
        <taxon>Oomycota</taxon>
        <taxon>Saprolegniomycetes</taxon>
        <taxon>Saprolegniales</taxon>
        <taxon>Achlyaceae</taxon>
        <taxon>Achlya</taxon>
    </lineage>
</organism>
<feature type="domain" description="F-box" evidence="1">
    <location>
        <begin position="7"/>
        <end position="53"/>
    </location>
</feature>
<dbReference type="PANTHER" id="PTHR39741:SF2">
    <property type="entry name" value="F-BOX DOMAIN-CONTAINING PROTEIN"/>
    <property type="match status" value="1"/>
</dbReference>
<dbReference type="Gene3D" id="1.20.1280.50">
    <property type="match status" value="1"/>
</dbReference>
<sequence length="310" mass="34944">MAKRMKTLFSDAWPAELEGQITQYLDHNDLHSFEASCKRFQTVTRLGGCWRRLVSRSVVFPLPPGVASDVDDWKALSCANHIIMANKADTSSLLHGVAGKILHVAKSRSLVGVSSVDRNDAENPANTLQPSLCFREMTKYEDDAVRQFSQDRTLFDYTIQRLVCGCSMGQCYWSSAPTANPSCEDTIDYTVRGSCIIRGVQIVPYRAFWQLGQPTYAPVQISISILASRGEPPIYTSPLYDIRNTMELQAFELPQNVYIQSPMWLVRLTLHGKHQYELETPDEDADGEELEQRRNYYCCLSFVGLTGGLH</sequence>
<dbReference type="InterPro" id="IPR055336">
    <property type="entry name" value="At4g00755-like"/>
</dbReference>
<reference evidence="2 3" key="1">
    <citation type="journal article" date="2014" name="Genome Biol. Evol.">
        <title>The secreted proteins of Achlya hypogyna and Thraustotheca clavata identify the ancestral oomycete secretome and reveal gene acquisitions by horizontal gene transfer.</title>
        <authorList>
            <person name="Misner I."/>
            <person name="Blouin N."/>
            <person name="Leonard G."/>
            <person name="Richards T.A."/>
            <person name="Lane C.E."/>
        </authorList>
    </citation>
    <scope>NUCLEOTIDE SEQUENCE [LARGE SCALE GENOMIC DNA]</scope>
    <source>
        <strain evidence="2 3">ATCC 48635</strain>
    </source>
</reference>
<dbReference type="EMBL" id="JNBR01000513">
    <property type="protein sequence ID" value="OQR91636.1"/>
    <property type="molecule type" value="Genomic_DNA"/>
</dbReference>
<dbReference type="Proteomes" id="UP000243579">
    <property type="component" value="Unassembled WGS sequence"/>
</dbReference>
<dbReference type="OrthoDB" id="63379at2759"/>
<keyword evidence="3" id="KW-1185">Reference proteome</keyword>
<evidence type="ECO:0000259" key="1">
    <source>
        <dbReference type="PROSITE" id="PS50181"/>
    </source>
</evidence>
<dbReference type="InterPro" id="IPR001810">
    <property type="entry name" value="F-box_dom"/>
</dbReference>
<gene>
    <name evidence="2" type="ORF">ACHHYP_04509</name>
</gene>
<dbReference type="STRING" id="1202772.A0A1V9Z0X2"/>
<dbReference type="InterPro" id="IPR036047">
    <property type="entry name" value="F-box-like_dom_sf"/>
</dbReference>
<proteinExistence type="predicted"/>
<accession>A0A1V9Z0X2</accession>
<evidence type="ECO:0000313" key="2">
    <source>
        <dbReference type="EMBL" id="OQR91636.1"/>
    </source>
</evidence>
<comment type="caution">
    <text evidence="2">The sequence shown here is derived from an EMBL/GenBank/DDBJ whole genome shotgun (WGS) entry which is preliminary data.</text>
</comment>
<dbReference type="PANTHER" id="PTHR39741">
    <property type="entry name" value="F-BOX DOMAIN CONTAINING PROTEIN, EXPRESSED"/>
    <property type="match status" value="1"/>
</dbReference>
<name>A0A1V9Z0X2_ACHHY</name>